<keyword evidence="2" id="KW-1185">Reference proteome</keyword>
<dbReference type="EMBL" id="JAMKPW020000027">
    <property type="protein sequence ID" value="KAK8204382.1"/>
    <property type="molecule type" value="Genomic_DNA"/>
</dbReference>
<dbReference type="Proteomes" id="UP001320706">
    <property type="component" value="Unassembled WGS sequence"/>
</dbReference>
<protein>
    <submittedName>
        <fullName evidence="1">Uncharacterized protein</fullName>
    </submittedName>
</protein>
<gene>
    <name evidence="1" type="ORF">M8818_005111</name>
</gene>
<evidence type="ECO:0000313" key="1">
    <source>
        <dbReference type="EMBL" id="KAK8204382.1"/>
    </source>
</evidence>
<comment type="caution">
    <text evidence="1">The sequence shown here is derived from an EMBL/GenBank/DDBJ whole genome shotgun (WGS) entry which is preliminary data.</text>
</comment>
<name>A0ACC3SAR0_9PEZI</name>
<evidence type="ECO:0000313" key="2">
    <source>
        <dbReference type="Proteomes" id="UP001320706"/>
    </source>
</evidence>
<organism evidence="1 2">
    <name type="scientific">Zalaria obscura</name>
    <dbReference type="NCBI Taxonomy" id="2024903"/>
    <lineage>
        <taxon>Eukaryota</taxon>
        <taxon>Fungi</taxon>
        <taxon>Dikarya</taxon>
        <taxon>Ascomycota</taxon>
        <taxon>Pezizomycotina</taxon>
        <taxon>Dothideomycetes</taxon>
        <taxon>Dothideomycetidae</taxon>
        <taxon>Dothideales</taxon>
        <taxon>Zalariaceae</taxon>
        <taxon>Zalaria</taxon>
    </lineage>
</organism>
<sequence length="98" mass="10531">MGFGPLDETDFQGPRAAGGSESLATIFEMGQHQQHRPLLQTDACLAGPFQILPTFLDALNGLVEGMQGRRTLGTPIIKCLIKQGGQRGDYCQAWVGSL</sequence>
<reference evidence="1" key="1">
    <citation type="submission" date="2024-02" db="EMBL/GenBank/DDBJ databases">
        <title>Metagenome Assembled Genome of Zalaria obscura JY119.</title>
        <authorList>
            <person name="Vighnesh L."/>
            <person name="Jagadeeshwari U."/>
            <person name="Venkata Ramana C."/>
            <person name="Sasikala C."/>
        </authorList>
    </citation>
    <scope>NUCLEOTIDE SEQUENCE</scope>
    <source>
        <strain evidence="1">JY119</strain>
    </source>
</reference>
<proteinExistence type="predicted"/>
<accession>A0ACC3SAR0</accession>